<accession>A0ABP3SJG3</accession>
<feature type="compositionally biased region" description="Basic residues" evidence="1">
    <location>
        <begin position="99"/>
        <end position="113"/>
    </location>
</feature>
<feature type="region of interest" description="Disordered" evidence="1">
    <location>
        <begin position="84"/>
        <end position="113"/>
    </location>
</feature>
<evidence type="ECO:0000313" key="3">
    <source>
        <dbReference type="Proteomes" id="UP001500724"/>
    </source>
</evidence>
<dbReference type="EMBL" id="BAAAGU010000018">
    <property type="protein sequence ID" value="GAA0643983.1"/>
    <property type="molecule type" value="Genomic_DNA"/>
</dbReference>
<name>A0ABP3SJG3_9ACTN</name>
<protein>
    <submittedName>
        <fullName evidence="2">Uncharacterized protein</fullName>
    </submittedName>
</protein>
<sequence>MATHTANEEPRTEESRILLWRRVGRYAVPASMIETATARRRAGDWAGACSAAHIDHEIDLRSRRRRLRRGRGLQLRPAVPAFGGRARCGAAEPAPHPATGRRRDRHVRVGQRP</sequence>
<dbReference type="Proteomes" id="UP001500724">
    <property type="component" value="Unassembled WGS sequence"/>
</dbReference>
<evidence type="ECO:0000256" key="1">
    <source>
        <dbReference type="SAM" id="MobiDB-lite"/>
    </source>
</evidence>
<evidence type="ECO:0000313" key="2">
    <source>
        <dbReference type="EMBL" id="GAA0643983.1"/>
    </source>
</evidence>
<keyword evidence="3" id="KW-1185">Reference proteome</keyword>
<organism evidence="2 3">
    <name type="scientific">Streptomyces thermocarboxydovorans</name>
    <dbReference type="NCBI Taxonomy" id="59298"/>
    <lineage>
        <taxon>Bacteria</taxon>
        <taxon>Bacillati</taxon>
        <taxon>Actinomycetota</taxon>
        <taxon>Actinomycetes</taxon>
        <taxon>Kitasatosporales</taxon>
        <taxon>Streptomycetaceae</taxon>
        <taxon>Streptomyces</taxon>
    </lineage>
</organism>
<reference evidence="3" key="1">
    <citation type="journal article" date="2019" name="Int. J. Syst. Evol. Microbiol.">
        <title>The Global Catalogue of Microorganisms (GCM) 10K type strain sequencing project: providing services to taxonomists for standard genome sequencing and annotation.</title>
        <authorList>
            <consortium name="The Broad Institute Genomics Platform"/>
            <consortium name="The Broad Institute Genome Sequencing Center for Infectious Disease"/>
            <person name="Wu L."/>
            <person name="Ma J."/>
        </authorList>
    </citation>
    <scope>NUCLEOTIDE SEQUENCE [LARGE SCALE GENOMIC DNA]</scope>
    <source>
        <strain evidence="3">JCM 10367</strain>
    </source>
</reference>
<gene>
    <name evidence="2" type="ORF">GCM10009535_21700</name>
</gene>
<comment type="caution">
    <text evidence="2">The sequence shown here is derived from an EMBL/GenBank/DDBJ whole genome shotgun (WGS) entry which is preliminary data.</text>
</comment>
<proteinExistence type="predicted"/>